<dbReference type="Gene3D" id="3.40.140.10">
    <property type="entry name" value="Cytidine Deaminase, domain 2"/>
    <property type="match status" value="1"/>
</dbReference>
<dbReference type="PROSITE" id="PS51747">
    <property type="entry name" value="CYT_DCMP_DEAMINASES_2"/>
    <property type="match status" value="1"/>
</dbReference>
<name>A0A1F7Y1D0_9BACT</name>
<dbReference type="CDD" id="cd01285">
    <property type="entry name" value="nucleoside_deaminase"/>
    <property type="match status" value="1"/>
</dbReference>
<dbReference type="Pfam" id="PF00383">
    <property type="entry name" value="dCMP_cyt_deam_1"/>
    <property type="match status" value="1"/>
</dbReference>
<organism evidence="2 3">
    <name type="scientific">Candidatus Woesebacteria bacterium RIFCSPHIGHO2_01_FULL_38_9</name>
    <dbReference type="NCBI Taxonomy" id="1802492"/>
    <lineage>
        <taxon>Bacteria</taxon>
        <taxon>Candidatus Woeseibacteriota</taxon>
    </lineage>
</organism>
<dbReference type="SUPFAM" id="SSF53927">
    <property type="entry name" value="Cytidine deaminase-like"/>
    <property type="match status" value="1"/>
</dbReference>
<evidence type="ECO:0000313" key="3">
    <source>
        <dbReference type="Proteomes" id="UP000178419"/>
    </source>
</evidence>
<accession>A0A1F7Y1D0</accession>
<dbReference type="InterPro" id="IPR002125">
    <property type="entry name" value="CMP_dCMP_dom"/>
</dbReference>
<protein>
    <recommendedName>
        <fullName evidence="1">CMP/dCMP-type deaminase domain-containing protein</fullName>
    </recommendedName>
</protein>
<evidence type="ECO:0000259" key="1">
    <source>
        <dbReference type="PROSITE" id="PS51747"/>
    </source>
</evidence>
<gene>
    <name evidence="2" type="ORF">A2714_03655</name>
</gene>
<dbReference type="GO" id="GO:0052717">
    <property type="term" value="F:tRNA-specific adenosine-34 deaminase activity"/>
    <property type="evidence" value="ECO:0007669"/>
    <property type="project" value="TreeGrafter"/>
</dbReference>
<dbReference type="AlphaFoldDB" id="A0A1F7Y1D0"/>
<dbReference type="Proteomes" id="UP000178419">
    <property type="component" value="Unassembled WGS sequence"/>
</dbReference>
<dbReference type="InterPro" id="IPR016193">
    <property type="entry name" value="Cytidine_deaminase-like"/>
</dbReference>
<proteinExistence type="predicted"/>
<dbReference type="EMBL" id="MGGE01000035">
    <property type="protein sequence ID" value="OGM20749.1"/>
    <property type="molecule type" value="Genomic_DNA"/>
</dbReference>
<reference evidence="2 3" key="1">
    <citation type="journal article" date="2016" name="Nat. Commun.">
        <title>Thousands of microbial genomes shed light on interconnected biogeochemical processes in an aquifer system.</title>
        <authorList>
            <person name="Anantharaman K."/>
            <person name="Brown C.T."/>
            <person name="Hug L.A."/>
            <person name="Sharon I."/>
            <person name="Castelle C.J."/>
            <person name="Probst A.J."/>
            <person name="Thomas B.C."/>
            <person name="Singh A."/>
            <person name="Wilkins M.J."/>
            <person name="Karaoz U."/>
            <person name="Brodie E.L."/>
            <person name="Williams K.H."/>
            <person name="Hubbard S.S."/>
            <person name="Banfield J.F."/>
        </authorList>
    </citation>
    <scope>NUCLEOTIDE SEQUENCE [LARGE SCALE GENOMIC DNA]</scope>
</reference>
<evidence type="ECO:0000313" key="2">
    <source>
        <dbReference type="EMBL" id="OGM20749.1"/>
    </source>
</evidence>
<feature type="domain" description="CMP/dCMP-type deaminase" evidence="1">
    <location>
        <begin position="7"/>
        <end position="120"/>
    </location>
</feature>
<dbReference type="PANTHER" id="PTHR11079">
    <property type="entry name" value="CYTOSINE DEAMINASE FAMILY MEMBER"/>
    <property type="match status" value="1"/>
</dbReference>
<dbReference type="GO" id="GO:0002100">
    <property type="term" value="P:tRNA wobble adenosine to inosine editing"/>
    <property type="evidence" value="ECO:0007669"/>
    <property type="project" value="TreeGrafter"/>
</dbReference>
<sequence length="172" mass="19388">MNLFSEKQIKLFLEETLNEAKKALKYGDYPIGSIVVNSKGEIIAKCRNENITEDDITAHAEILCLRKLGIKKLSKDNGSEHYLFSSLEPCGGCGFFIARTNIKAIYVPCLDPYRPGVSALMRFKDFLEIFSNIELIEGTFPELSKESLSLMGDYFLSKGRDEVAIIYDKKSL</sequence>
<comment type="caution">
    <text evidence="2">The sequence shown here is derived from an EMBL/GenBank/DDBJ whole genome shotgun (WGS) entry which is preliminary data.</text>
</comment>
<dbReference type="PANTHER" id="PTHR11079:SF202">
    <property type="entry name" value="TRNA-SPECIFIC ADENOSINE DEAMINASE"/>
    <property type="match status" value="1"/>
</dbReference>